<dbReference type="PANTHER" id="PTHR11439:SF483">
    <property type="entry name" value="PEPTIDE SYNTHASE GLIP-LIKE, PUTATIVE (AFU_ORTHOLOGUE AFUA_3G12920)-RELATED"/>
    <property type="match status" value="1"/>
</dbReference>
<gene>
    <name evidence="1" type="primary">HaOG209513</name>
    <name evidence="1" type="ORF">B5X24_HaOG209513</name>
</gene>
<reference evidence="1 2" key="1">
    <citation type="journal article" date="2017" name="BMC Biol.">
        <title>Genomic innovations, transcriptional plasticity and gene loss underlying the evolution and divergence of two highly polyphagous and invasive Helicoverpa pest species.</title>
        <authorList>
            <person name="Pearce S.L."/>
            <person name="Clarke D.F."/>
            <person name="East P.D."/>
            <person name="Elfekih S."/>
            <person name="Gordon K.H."/>
            <person name="Jermiin L.S."/>
            <person name="McGaughran A."/>
            <person name="Oakeshott J.G."/>
            <person name="Papanikolaou A."/>
            <person name="Perera O.P."/>
            <person name="Rane R.V."/>
            <person name="Richards S."/>
            <person name="Tay W.T."/>
            <person name="Walsh T.K."/>
            <person name="Anderson A."/>
            <person name="Anderson C.J."/>
            <person name="Asgari S."/>
            <person name="Board P.G."/>
            <person name="Bretschneider A."/>
            <person name="Campbell P.M."/>
            <person name="Chertemps T."/>
            <person name="Christeller J.T."/>
            <person name="Coppin C.W."/>
            <person name="Downes S.J."/>
            <person name="Duan G."/>
            <person name="Farnsworth C.A."/>
            <person name="Good R.T."/>
            <person name="Han L.B."/>
            <person name="Han Y.C."/>
            <person name="Hatje K."/>
            <person name="Horne I."/>
            <person name="Huang Y.P."/>
            <person name="Hughes D.S."/>
            <person name="Jacquin-Joly E."/>
            <person name="James W."/>
            <person name="Jhangiani S."/>
            <person name="Kollmar M."/>
            <person name="Kuwar S.S."/>
            <person name="Li S."/>
            <person name="Liu N.Y."/>
            <person name="Maibeche M.T."/>
            <person name="Miller J.R."/>
            <person name="Montagne N."/>
            <person name="Perry T."/>
            <person name="Qu J."/>
            <person name="Song S.V."/>
            <person name="Sutton G.G."/>
            <person name="Vogel H."/>
            <person name="Walenz B.P."/>
            <person name="Xu W."/>
            <person name="Zhang H.J."/>
            <person name="Zou Z."/>
            <person name="Batterham P."/>
            <person name="Edwards O.R."/>
            <person name="Feyereisen R."/>
            <person name="Gibbs R.A."/>
            <person name="Heckel D.G."/>
            <person name="McGrath A."/>
            <person name="Robin C."/>
            <person name="Scherer S.E."/>
            <person name="Worley K.C."/>
            <person name="Wu Y.D."/>
        </authorList>
    </citation>
    <scope>NUCLEOTIDE SEQUENCE [LARGE SCALE GENOMIC DNA]</scope>
    <source>
        <strain evidence="1">Harm_GR_Male_#8</strain>
        <tissue evidence="1">Whole organism</tissue>
    </source>
</reference>
<dbReference type="EMBL" id="KZ150104">
    <property type="protein sequence ID" value="PZC73460.1"/>
    <property type="molecule type" value="Genomic_DNA"/>
</dbReference>
<dbReference type="AlphaFoldDB" id="A0A2W1BL55"/>
<sequence length="90" mass="10172">MSGSVISYEAKKQKTVALSSTEAEYMALSESCKEGIYLRNILSELIYLDKNVPMCLYSDNQSSIKLASNPLFNRFEAKLNYFEAPVSKYP</sequence>
<dbReference type="Proteomes" id="UP000249218">
    <property type="component" value="Unassembled WGS sequence"/>
</dbReference>
<dbReference type="PANTHER" id="PTHR11439">
    <property type="entry name" value="GAG-POL-RELATED RETROTRANSPOSON"/>
    <property type="match status" value="1"/>
</dbReference>
<evidence type="ECO:0000313" key="1">
    <source>
        <dbReference type="EMBL" id="PZC73460.1"/>
    </source>
</evidence>
<evidence type="ECO:0000313" key="2">
    <source>
        <dbReference type="Proteomes" id="UP000249218"/>
    </source>
</evidence>
<name>A0A2W1BL55_HELAM</name>
<accession>A0A2W1BL55</accession>
<proteinExistence type="predicted"/>
<organism evidence="1 2">
    <name type="scientific">Helicoverpa armigera</name>
    <name type="common">Cotton bollworm</name>
    <name type="synonym">Heliothis armigera</name>
    <dbReference type="NCBI Taxonomy" id="29058"/>
    <lineage>
        <taxon>Eukaryota</taxon>
        <taxon>Metazoa</taxon>
        <taxon>Ecdysozoa</taxon>
        <taxon>Arthropoda</taxon>
        <taxon>Hexapoda</taxon>
        <taxon>Insecta</taxon>
        <taxon>Pterygota</taxon>
        <taxon>Neoptera</taxon>
        <taxon>Endopterygota</taxon>
        <taxon>Lepidoptera</taxon>
        <taxon>Glossata</taxon>
        <taxon>Ditrysia</taxon>
        <taxon>Noctuoidea</taxon>
        <taxon>Noctuidae</taxon>
        <taxon>Heliothinae</taxon>
        <taxon>Helicoverpa</taxon>
    </lineage>
</organism>
<evidence type="ECO:0008006" key="3">
    <source>
        <dbReference type="Google" id="ProtNLM"/>
    </source>
</evidence>
<dbReference type="CDD" id="cd09272">
    <property type="entry name" value="RNase_HI_RT_Ty1"/>
    <property type="match status" value="1"/>
</dbReference>
<keyword evidence="2" id="KW-1185">Reference proteome</keyword>
<protein>
    <recommendedName>
        <fullName evidence="3">Reverse transcriptase Ty1/copia-type domain-containing protein</fullName>
    </recommendedName>
</protein>